<reference evidence="4" key="2">
    <citation type="submission" date="2023-07" db="EMBL/GenBank/DDBJ databases">
        <title>Genome of Winogradskyella sp. E313.</title>
        <authorList>
            <person name="Zhou Y."/>
        </authorList>
    </citation>
    <scope>NUCLEOTIDE SEQUENCE [LARGE SCALE GENOMIC DNA]</scope>
    <source>
        <strain evidence="4">E313</strain>
    </source>
</reference>
<dbReference type="InterPro" id="IPR025698">
    <property type="entry name" value="2TM_dom"/>
</dbReference>
<keyword evidence="1" id="KW-0472">Membrane</keyword>
<reference evidence="4" key="1">
    <citation type="submission" date="2021-03" db="EMBL/GenBank/DDBJ databases">
        <title>Genome of Cognatishimia sp. F0-27.</title>
        <authorList>
            <person name="Ping X."/>
        </authorList>
    </citation>
    <scope>NUCLEOTIDE SEQUENCE [LARGE SCALE GENOMIC DNA]</scope>
    <source>
        <strain evidence="4">E313</strain>
    </source>
</reference>
<dbReference type="Pfam" id="PF13239">
    <property type="entry name" value="2TM"/>
    <property type="match status" value="1"/>
</dbReference>
<evidence type="ECO:0000256" key="1">
    <source>
        <dbReference type="SAM" id="Phobius"/>
    </source>
</evidence>
<dbReference type="Proteomes" id="UP000778797">
    <property type="component" value="Unassembled WGS sequence"/>
</dbReference>
<name>A0ABS8ENU1_9FLAO</name>
<dbReference type="RefSeq" id="WP_227477335.1">
    <property type="nucleotide sequence ID" value="NZ_JAFMPT010000012.1"/>
</dbReference>
<keyword evidence="1" id="KW-0812">Transmembrane</keyword>
<feature type="transmembrane region" description="Helical" evidence="1">
    <location>
        <begin position="21"/>
        <end position="42"/>
    </location>
</feature>
<feature type="domain" description="2TM" evidence="2">
    <location>
        <begin position="12"/>
        <end position="100"/>
    </location>
</feature>
<proteinExistence type="predicted"/>
<protein>
    <submittedName>
        <fullName evidence="3">2TM domain-containing protein</fullName>
    </submittedName>
</protein>
<keyword evidence="1" id="KW-1133">Transmembrane helix</keyword>
<feature type="transmembrane region" description="Helical" evidence="1">
    <location>
        <begin position="62"/>
        <end position="86"/>
    </location>
</feature>
<comment type="caution">
    <text evidence="3">The sequence shown here is derived from an EMBL/GenBank/DDBJ whole genome shotgun (WGS) entry which is preliminary data.</text>
</comment>
<organism evidence="3 4">
    <name type="scientific">Winogradskyella immobilis</name>
    <dbReference type="NCBI Taxonomy" id="2816852"/>
    <lineage>
        <taxon>Bacteria</taxon>
        <taxon>Pseudomonadati</taxon>
        <taxon>Bacteroidota</taxon>
        <taxon>Flavobacteriia</taxon>
        <taxon>Flavobacteriales</taxon>
        <taxon>Flavobacteriaceae</taxon>
        <taxon>Winogradskyella</taxon>
    </lineage>
</organism>
<sequence length="110" mass="12992">MGRYIEDQKYLRAKTKVDRLRGFYIHVIVYVCVNAVITAIKIVKNLENGETLNEAIFDFATIALWLTWGVGIGFHAFSVYGFDYFLGKNWEEEQLRKFMDEEDENLKHYN</sequence>
<dbReference type="EMBL" id="JAFMPT010000012">
    <property type="protein sequence ID" value="MCC1484864.1"/>
    <property type="molecule type" value="Genomic_DNA"/>
</dbReference>
<gene>
    <name evidence="3" type="ORF">J1C55_09705</name>
</gene>
<evidence type="ECO:0000259" key="2">
    <source>
        <dbReference type="Pfam" id="PF13239"/>
    </source>
</evidence>
<evidence type="ECO:0000313" key="3">
    <source>
        <dbReference type="EMBL" id="MCC1484864.1"/>
    </source>
</evidence>
<evidence type="ECO:0000313" key="4">
    <source>
        <dbReference type="Proteomes" id="UP000778797"/>
    </source>
</evidence>
<accession>A0ABS8ENU1</accession>
<keyword evidence="4" id="KW-1185">Reference proteome</keyword>